<evidence type="ECO:0000313" key="2">
    <source>
        <dbReference type="Proteomes" id="UP000824890"/>
    </source>
</evidence>
<comment type="caution">
    <text evidence="1">The sequence shown here is derived from an EMBL/GenBank/DDBJ whole genome shotgun (WGS) entry which is preliminary data.</text>
</comment>
<keyword evidence="2" id="KW-1185">Reference proteome</keyword>
<dbReference type="EMBL" id="JAGKQM010000006">
    <property type="protein sequence ID" value="KAH0922766.1"/>
    <property type="molecule type" value="Genomic_DNA"/>
</dbReference>
<gene>
    <name evidence="1" type="ORF">HID58_022784</name>
</gene>
<dbReference type="Proteomes" id="UP000824890">
    <property type="component" value="Unassembled WGS sequence"/>
</dbReference>
<organism evidence="1 2">
    <name type="scientific">Brassica napus</name>
    <name type="common">Rape</name>
    <dbReference type="NCBI Taxonomy" id="3708"/>
    <lineage>
        <taxon>Eukaryota</taxon>
        <taxon>Viridiplantae</taxon>
        <taxon>Streptophyta</taxon>
        <taxon>Embryophyta</taxon>
        <taxon>Tracheophyta</taxon>
        <taxon>Spermatophyta</taxon>
        <taxon>Magnoliopsida</taxon>
        <taxon>eudicotyledons</taxon>
        <taxon>Gunneridae</taxon>
        <taxon>Pentapetalae</taxon>
        <taxon>rosids</taxon>
        <taxon>malvids</taxon>
        <taxon>Brassicales</taxon>
        <taxon>Brassicaceae</taxon>
        <taxon>Brassiceae</taxon>
        <taxon>Brassica</taxon>
    </lineage>
</organism>
<reference evidence="1 2" key="1">
    <citation type="submission" date="2021-05" db="EMBL/GenBank/DDBJ databases">
        <title>Genome Assembly of Synthetic Allotetraploid Brassica napus Reveals Homoeologous Exchanges between Subgenomes.</title>
        <authorList>
            <person name="Davis J.T."/>
        </authorList>
    </citation>
    <scope>NUCLEOTIDE SEQUENCE [LARGE SCALE GENOMIC DNA]</scope>
    <source>
        <strain evidence="2">cv. Da-Ae</strain>
        <tissue evidence="1">Seedling</tissue>
    </source>
</reference>
<proteinExistence type="predicted"/>
<feature type="non-terminal residue" evidence="1">
    <location>
        <position position="1"/>
    </location>
</feature>
<accession>A0ABQ8D0H6</accession>
<name>A0ABQ8D0H6_BRANA</name>
<evidence type="ECO:0000313" key="1">
    <source>
        <dbReference type="EMBL" id="KAH0922766.1"/>
    </source>
</evidence>
<sequence length="115" mass="13263">SKSTFSLVRCLERSFSSDKSFKRSRSIDFVHGERVFIRRVRWCAKECLISFVSGHNSPTFTINPVINRRCTCRFLVGIVEVMSLMTTVVTPQMENQETLFRQCSRLESSFTGDVI</sequence>
<protein>
    <submittedName>
        <fullName evidence="1">Uncharacterized protein</fullName>
    </submittedName>
</protein>